<sequence>MYEIKTRVRLSEVSADGCMTLPGIINTFQDASIFQSEDLGVGTKYLEEHKKAWILSSWQVEVRRYPKLGETVSTSTWASGFHGFFGDRNFIMQDKDGEVVAYANSIWVYMDLEAGRPTRPSEEEVTRYGMEEPYPMEYASRKVAMPQEGIKGIPVKVRKYHIDTNHHVNNCQYVQMAVELLEENGVETDFQSLRVEYKKSAVYGDILYPMYTTEGGAATAALCDRDGKPYAVIELKNKGEQK</sequence>
<evidence type="ECO:0000256" key="6">
    <source>
        <dbReference type="ARBA" id="ARBA00023098"/>
    </source>
</evidence>
<dbReference type="PANTHER" id="PTHR31727:SF6">
    <property type="entry name" value="OLEOYL-ACYL CARRIER PROTEIN THIOESTERASE 1, CHLOROPLASTIC"/>
    <property type="match status" value="1"/>
</dbReference>
<dbReference type="SUPFAM" id="SSF54637">
    <property type="entry name" value="Thioesterase/thiol ester dehydrase-isomerase"/>
    <property type="match status" value="2"/>
</dbReference>
<dbReference type="RefSeq" id="WP_024733646.1">
    <property type="nucleotide sequence ID" value="NZ_CALBAT010000009.1"/>
</dbReference>
<dbReference type="InterPro" id="IPR049427">
    <property type="entry name" value="Acyl-ACP_TE_C"/>
</dbReference>
<dbReference type="Pfam" id="PF01643">
    <property type="entry name" value="Acyl-ACP_TE"/>
    <property type="match status" value="1"/>
</dbReference>
<evidence type="ECO:0000259" key="9">
    <source>
        <dbReference type="Pfam" id="PF20791"/>
    </source>
</evidence>
<evidence type="ECO:0000259" key="8">
    <source>
        <dbReference type="Pfam" id="PF01643"/>
    </source>
</evidence>
<dbReference type="CDD" id="cd00586">
    <property type="entry name" value="4HBT"/>
    <property type="match status" value="1"/>
</dbReference>
<proteinExistence type="inferred from homology"/>
<dbReference type="Pfam" id="PF20791">
    <property type="entry name" value="Acyl-ACP_TE_C"/>
    <property type="match status" value="1"/>
</dbReference>
<keyword evidence="6" id="KW-0443">Lipid metabolism</keyword>
<dbReference type="Gene3D" id="3.10.129.10">
    <property type="entry name" value="Hotdog Thioesterase"/>
    <property type="match status" value="1"/>
</dbReference>
<dbReference type="GO" id="GO:0016297">
    <property type="term" value="F:fatty acyl-[ACP] hydrolase activity"/>
    <property type="evidence" value="ECO:0007669"/>
    <property type="project" value="InterPro"/>
</dbReference>
<evidence type="ECO:0000313" key="11">
    <source>
        <dbReference type="Proteomes" id="UP000261080"/>
    </source>
</evidence>
<evidence type="ECO:0000256" key="4">
    <source>
        <dbReference type="ARBA" id="ARBA00022832"/>
    </source>
</evidence>
<accession>A0A3E3K4B7</accession>
<protein>
    <submittedName>
        <fullName evidence="10">Acyl-[acyl-carrier-protein] thioesterase</fullName>
    </submittedName>
</protein>
<name>A0A3E3K4B7_9FIRM</name>
<keyword evidence="2" id="KW-0444">Lipid biosynthesis</keyword>
<gene>
    <name evidence="10" type="ORF">DW016_04575</name>
</gene>
<dbReference type="OrthoDB" id="9801517at2"/>
<dbReference type="PANTHER" id="PTHR31727">
    <property type="entry name" value="OLEOYL-ACYL CARRIER PROTEIN THIOESTERASE 1, CHLOROPLASTIC"/>
    <property type="match status" value="1"/>
</dbReference>
<reference evidence="10 11" key="1">
    <citation type="submission" date="2018-08" db="EMBL/GenBank/DDBJ databases">
        <title>A genome reference for cultivated species of the human gut microbiota.</title>
        <authorList>
            <person name="Zou Y."/>
            <person name="Xue W."/>
            <person name="Luo G."/>
        </authorList>
    </citation>
    <scope>NUCLEOTIDE SEQUENCE [LARGE SCALE GENOMIC DNA]</scope>
    <source>
        <strain evidence="10 11">AF37-2AT</strain>
    </source>
</reference>
<evidence type="ECO:0000313" key="10">
    <source>
        <dbReference type="EMBL" id="RGE88796.1"/>
    </source>
</evidence>
<organism evidence="10 11">
    <name type="scientific">Sellimonas intestinalis</name>
    <dbReference type="NCBI Taxonomy" id="1653434"/>
    <lineage>
        <taxon>Bacteria</taxon>
        <taxon>Bacillati</taxon>
        <taxon>Bacillota</taxon>
        <taxon>Clostridia</taxon>
        <taxon>Lachnospirales</taxon>
        <taxon>Lachnospiraceae</taxon>
        <taxon>Sellimonas</taxon>
    </lineage>
</organism>
<evidence type="ECO:0000256" key="5">
    <source>
        <dbReference type="ARBA" id="ARBA00022946"/>
    </source>
</evidence>
<keyword evidence="4" id="KW-0276">Fatty acid metabolism</keyword>
<comment type="caution">
    <text evidence="10">The sequence shown here is derived from an EMBL/GenBank/DDBJ whole genome shotgun (WGS) entry which is preliminary data.</text>
</comment>
<keyword evidence="11" id="KW-1185">Reference proteome</keyword>
<dbReference type="GO" id="GO:0000036">
    <property type="term" value="F:acyl carrier activity"/>
    <property type="evidence" value="ECO:0007669"/>
    <property type="project" value="TreeGrafter"/>
</dbReference>
<dbReference type="InterPro" id="IPR002864">
    <property type="entry name" value="Acyl-ACP_thioesterase_NHD"/>
</dbReference>
<dbReference type="InterPro" id="IPR045023">
    <property type="entry name" value="FATA/B"/>
</dbReference>
<dbReference type="AlphaFoldDB" id="A0A3E3K4B7"/>
<evidence type="ECO:0000256" key="7">
    <source>
        <dbReference type="ARBA" id="ARBA00023160"/>
    </source>
</evidence>
<evidence type="ECO:0000256" key="1">
    <source>
        <dbReference type="ARBA" id="ARBA00006500"/>
    </source>
</evidence>
<evidence type="ECO:0000256" key="3">
    <source>
        <dbReference type="ARBA" id="ARBA00022801"/>
    </source>
</evidence>
<feature type="domain" description="Acyl-ACP thioesterase-like C-terminal" evidence="9">
    <location>
        <begin position="155"/>
        <end position="212"/>
    </location>
</feature>
<dbReference type="Proteomes" id="UP000261080">
    <property type="component" value="Unassembled WGS sequence"/>
</dbReference>
<keyword evidence="7" id="KW-0275">Fatty acid biosynthesis</keyword>
<comment type="similarity">
    <text evidence="1">Belongs to the acyl-ACP thioesterase family.</text>
</comment>
<dbReference type="InterPro" id="IPR029069">
    <property type="entry name" value="HotDog_dom_sf"/>
</dbReference>
<dbReference type="EMBL" id="QVLX01000002">
    <property type="protein sequence ID" value="RGE88796.1"/>
    <property type="molecule type" value="Genomic_DNA"/>
</dbReference>
<feature type="domain" description="Acyl-ACP thioesterase N-terminal hotdog" evidence="8">
    <location>
        <begin position="2"/>
        <end position="125"/>
    </location>
</feature>
<keyword evidence="3" id="KW-0378">Hydrolase</keyword>
<evidence type="ECO:0000256" key="2">
    <source>
        <dbReference type="ARBA" id="ARBA00022516"/>
    </source>
</evidence>
<keyword evidence="5" id="KW-0809">Transit peptide</keyword>